<dbReference type="EMBL" id="AKHW03004113">
    <property type="protein sequence ID" value="KYO31168.1"/>
    <property type="molecule type" value="Genomic_DNA"/>
</dbReference>
<keyword evidence="3" id="KW-1185">Reference proteome</keyword>
<comment type="caution">
    <text evidence="2">The sequence shown here is derived from an EMBL/GenBank/DDBJ whole genome shotgun (WGS) entry which is preliminary data.</text>
</comment>
<sequence length="71" mass="7693">MGKKNRLERAQIAARIRMTLPGAASTEERSPPGSAESQTGKCRIEMLTCRSFCGTSLERVLPSNLLGLDLS</sequence>
<protein>
    <submittedName>
        <fullName evidence="2">Uncharacterized protein</fullName>
    </submittedName>
</protein>
<evidence type="ECO:0000256" key="1">
    <source>
        <dbReference type="SAM" id="MobiDB-lite"/>
    </source>
</evidence>
<evidence type="ECO:0000313" key="2">
    <source>
        <dbReference type="EMBL" id="KYO31168.1"/>
    </source>
</evidence>
<proteinExistence type="predicted"/>
<feature type="region of interest" description="Disordered" evidence="1">
    <location>
        <begin position="16"/>
        <end position="40"/>
    </location>
</feature>
<organism evidence="2 3">
    <name type="scientific">Alligator mississippiensis</name>
    <name type="common">American alligator</name>
    <dbReference type="NCBI Taxonomy" id="8496"/>
    <lineage>
        <taxon>Eukaryota</taxon>
        <taxon>Metazoa</taxon>
        <taxon>Chordata</taxon>
        <taxon>Craniata</taxon>
        <taxon>Vertebrata</taxon>
        <taxon>Euteleostomi</taxon>
        <taxon>Archelosauria</taxon>
        <taxon>Archosauria</taxon>
        <taxon>Crocodylia</taxon>
        <taxon>Alligatoridae</taxon>
        <taxon>Alligatorinae</taxon>
        <taxon>Alligator</taxon>
    </lineage>
</organism>
<dbReference type="Proteomes" id="UP000050525">
    <property type="component" value="Unassembled WGS sequence"/>
</dbReference>
<name>A0A151N328_ALLMI</name>
<gene>
    <name evidence="2" type="ORF">Y1Q_0016506</name>
</gene>
<reference evidence="2 3" key="1">
    <citation type="journal article" date="2012" name="Genome Biol.">
        <title>Sequencing three crocodilian genomes to illuminate the evolution of archosaurs and amniotes.</title>
        <authorList>
            <person name="St John J.A."/>
            <person name="Braun E.L."/>
            <person name="Isberg S.R."/>
            <person name="Miles L.G."/>
            <person name="Chong A.Y."/>
            <person name="Gongora J."/>
            <person name="Dalzell P."/>
            <person name="Moran C."/>
            <person name="Bed'hom B."/>
            <person name="Abzhanov A."/>
            <person name="Burgess S.C."/>
            <person name="Cooksey A.M."/>
            <person name="Castoe T.A."/>
            <person name="Crawford N.G."/>
            <person name="Densmore L.D."/>
            <person name="Drew J.C."/>
            <person name="Edwards S.V."/>
            <person name="Faircloth B.C."/>
            <person name="Fujita M.K."/>
            <person name="Greenwold M.J."/>
            <person name="Hoffmann F.G."/>
            <person name="Howard J.M."/>
            <person name="Iguchi T."/>
            <person name="Janes D.E."/>
            <person name="Khan S.Y."/>
            <person name="Kohno S."/>
            <person name="de Koning A.J."/>
            <person name="Lance S.L."/>
            <person name="McCarthy F.M."/>
            <person name="McCormack J.E."/>
            <person name="Merchant M.E."/>
            <person name="Peterson D.G."/>
            <person name="Pollock D.D."/>
            <person name="Pourmand N."/>
            <person name="Raney B.J."/>
            <person name="Roessler K.A."/>
            <person name="Sanford J.R."/>
            <person name="Sawyer R.H."/>
            <person name="Schmidt C.J."/>
            <person name="Triplett E.W."/>
            <person name="Tuberville T.D."/>
            <person name="Venegas-Anaya M."/>
            <person name="Howard J.T."/>
            <person name="Jarvis E.D."/>
            <person name="Guillette L.J.Jr."/>
            <person name="Glenn T.C."/>
            <person name="Green R.E."/>
            <person name="Ray D.A."/>
        </authorList>
    </citation>
    <scope>NUCLEOTIDE SEQUENCE [LARGE SCALE GENOMIC DNA]</scope>
    <source>
        <strain evidence="2">KSC_2009_1</strain>
    </source>
</reference>
<accession>A0A151N328</accession>
<evidence type="ECO:0000313" key="3">
    <source>
        <dbReference type="Proteomes" id="UP000050525"/>
    </source>
</evidence>
<dbReference type="AlphaFoldDB" id="A0A151N328"/>